<dbReference type="EMBL" id="JAUOZS010000001">
    <property type="protein sequence ID" value="MDT8902601.1"/>
    <property type="molecule type" value="Genomic_DNA"/>
</dbReference>
<evidence type="ECO:0000256" key="1">
    <source>
        <dbReference type="ARBA" id="ARBA00004651"/>
    </source>
</evidence>
<evidence type="ECO:0000256" key="5">
    <source>
        <dbReference type="ARBA" id="ARBA00023136"/>
    </source>
</evidence>
<feature type="transmembrane region" description="Helical" evidence="6">
    <location>
        <begin position="212"/>
        <end position="232"/>
    </location>
</feature>
<keyword evidence="5 6" id="KW-0472">Membrane</keyword>
<feature type="transmembrane region" description="Helical" evidence="6">
    <location>
        <begin position="313"/>
        <end position="334"/>
    </location>
</feature>
<evidence type="ECO:0000313" key="8">
    <source>
        <dbReference type="EMBL" id="MDT8902601.1"/>
    </source>
</evidence>
<dbReference type="InterPro" id="IPR020846">
    <property type="entry name" value="MFS_dom"/>
</dbReference>
<dbReference type="PANTHER" id="PTHR11662:SF399">
    <property type="entry name" value="FI19708P1-RELATED"/>
    <property type="match status" value="1"/>
</dbReference>
<evidence type="ECO:0000256" key="6">
    <source>
        <dbReference type="SAM" id="Phobius"/>
    </source>
</evidence>
<proteinExistence type="predicted"/>
<dbReference type="Proteomes" id="UP001254848">
    <property type="component" value="Unassembled WGS sequence"/>
</dbReference>
<dbReference type="SUPFAM" id="SSF103473">
    <property type="entry name" value="MFS general substrate transporter"/>
    <property type="match status" value="1"/>
</dbReference>
<feature type="transmembrane region" description="Helical" evidence="6">
    <location>
        <begin position="144"/>
        <end position="163"/>
    </location>
</feature>
<dbReference type="InterPro" id="IPR036259">
    <property type="entry name" value="MFS_trans_sf"/>
</dbReference>
<gene>
    <name evidence="8" type="ORF">Q4T40_15235</name>
</gene>
<keyword evidence="2" id="KW-0813">Transport</keyword>
<feature type="transmembrane region" description="Helical" evidence="6">
    <location>
        <begin position="80"/>
        <end position="99"/>
    </location>
</feature>
<comment type="caution">
    <text evidence="8">The sequence shown here is derived from an EMBL/GenBank/DDBJ whole genome shotgun (WGS) entry which is preliminary data.</text>
</comment>
<feature type="transmembrane region" description="Helical" evidence="6">
    <location>
        <begin position="169"/>
        <end position="187"/>
    </location>
</feature>
<dbReference type="Pfam" id="PF07690">
    <property type="entry name" value="MFS_1"/>
    <property type="match status" value="1"/>
</dbReference>
<evidence type="ECO:0000256" key="4">
    <source>
        <dbReference type="ARBA" id="ARBA00022989"/>
    </source>
</evidence>
<keyword evidence="3 6" id="KW-0812">Transmembrane</keyword>
<feature type="transmembrane region" description="Helical" evidence="6">
    <location>
        <begin position="105"/>
        <end position="123"/>
    </location>
</feature>
<dbReference type="CDD" id="cd17319">
    <property type="entry name" value="MFS_ExuT_GudP_like"/>
    <property type="match status" value="1"/>
</dbReference>
<keyword evidence="9" id="KW-1185">Reference proteome</keyword>
<protein>
    <submittedName>
        <fullName evidence="8">MFS transporter</fullName>
    </submittedName>
</protein>
<evidence type="ECO:0000256" key="2">
    <source>
        <dbReference type="ARBA" id="ARBA00022448"/>
    </source>
</evidence>
<keyword evidence="4 6" id="KW-1133">Transmembrane helix</keyword>
<accession>A0ABU3P3A4</accession>
<dbReference type="Gene3D" id="1.20.1250.20">
    <property type="entry name" value="MFS general substrate transporter like domains"/>
    <property type="match status" value="2"/>
</dbReference>
<organism evidence="8 9">
    <name type="scientific">Anaeroselena agilis</name>
    <dbReference type="NCBI Taxonomy" id="3063788"/>
    <lineage>
        <taxon>Bacteria</taxon>
        <taxon>Bacillati</taxon>
        <taxon>Bacillota</taxon>
        <taxon>Negativicutes</taxon>
        <taxon>Acetonemataceae</taxon>
        <taxon>Anaeroselena</taxon>
    </lineage>
</organism>
<feature type="domain" description="Major facilitator superfamily (MFS) profile" evidence="7">
    <location>
        <begin position="14"/>
        <end position="402"/>
    </location>
</feature>
<feature type="transmembrane region" description="Helical" evidence="6">
    <location>
        <begin position="378"/>
        <end position="397"/>
    </location>
</feature>
<feature type="transmembrane region" description="Helical" evidence="6">
    <location>
        <begin position="346"/>
        <end position="372"/>
    </location>
</feature>
<feature type="transmembrane region" description="Helical" evidence="6">
    <location>
        <begin position="287"/>
        <end position="307"/>
    </location>
</feature>
<feature type="transmembrane region" description="Helical" evidence="6">
    <location>
        <begin position="49"/>
        <end position="68"/>
    </location>
</feature>
<evidence type="ECO:0000313" key="9">
    <source>
        <dbReference type="Proteomes" id="UP001254848"/>
    </source>
</evidence>
<dbReference type="RefSeq" id="WP_413781079.1">
    <property type="nucleotide sequence ID" value="NZ_JAUOZS010000001.1"/>
</dbReference>
<dbReference type="PROSITE" id="PS50850">
    <property type="entry name" value="MFS"/>
    <property type="match status" value="1"/>
</dbReference>
<dbReference type="InterPro" id="IPR050382">
    <property type="entry name" value="MFS_Na/Anion_cotransporter"/>
</dbReference>
<feature type="transmembrane region" description="Helical" evidence="6">
    <location>
        <begin position="252"/>
        <end position="275"/>
    </location>
</feature>
<dbReference type="PANTHER" id="PTHR11662">
    <property type="entry name" value="SOLUTE CARRIER FAMILY 17"/>
    <property type="match status" value="1"/>
</dbReference>
<reference evidence="8 9" key="1">
    <citation type="submission" date="2023-07" db="EMBL/GenBank/DDBJ databases">
        <title>The novel representative of Negativicutes class, Anaeroselena agilis gen. nov. sp. nov.</title>
        <authorList>
            <person name="Prokofeva M.I."/>
            <person name="Elcheninov A.G."/>
            <person name="Klyukina A."/>
            <person name="Kublanov I.V."/>
            <person name="Frolov E.N."/>
            <person name="Podosokorskaya O.A."/>
        </authorList>
    </citation>
    <scope>NUCLEOTIDE SEQUENCE [LARGE SCALE GENOMIC DNA]</scope>
    <source>
        <strain evidence="8 9">4137-cl</strain>
    </source>
</reference>
<evidence type="ECO:0000259" key="7">
    <source>
        <dbReference type="PROSITE" id="PS50850"/>
    </source>
</evidence>
<comment type="subcellular location">
    <subcellularLocation>
        <location evidence="1">Cell membrane</location>
        <topology evidence="1">Multi-pass membrane protein</topology>
    </subcellularLocation>
</comment>
<evidence type="ECO:0000256" key="3">
    <source>
        <dbReference type="ARBA" id="ARBA00022692"/>
    </source>
</evidence>
<sequence length="409" mass="44675">MGTTLKKGAGKYIVFALLYLGWCVSYIDRAAISFAMAAIAKDFSLDPKAMGVVLSTFFIGYSLMQIPGGWLADRFGSKKVIIIAIFFWSVFTMITGLAWSLASLIVIRFVFGLGEGIFPPASLKGVAENFSKIERPKMTSALLSSNYIGSAIAPMIVAPLILYAGWRHMFFAIGIAGIVFVAIYWFMVRSNKQEHSIEGQEKAAKEKVDTKTLLKMPLMWQLVITWFGLSLVNKGLDSWMPTYLLTVRHMNLKAVGMALPFPFIAAGIATAIGGWVMVRFFDGKEKYLLVISATMTAVFLYLMAHAATITSVIAFQCLVYFFKSFVLATTMALPMKMFPGRVVGSAAGMINFGGQSAGFVSPLIIGLLISAFGGSYDAAFWFLIGAACLSVVTSLTIRRTNKITTMVED</sequence>
<feature type="transmembrane region" description="Helical" evidence="6">
    <location>
        <begin position="12"/>
        <end position="37"/>
    </location>
</feature>
<name>A0ABU3P3A4_9FIRM</name>
<dbReference type="InterPro" id="IPR011701">
    <property type="entry name" value="MFS"/>
</dbReference>